<dbReference type="Proteomes" id="UP000634136">
    <property type="component" value="Unassembled WGS sequence"/>
</dbReference>
<proteinExistence type="predicted"/>
<evidence type="ECO:0000313" key="2">
    <source>
        <dbReference type="Proteomes" id="UP000634136"/>
    </source>
</evidence>
<sequence length="37" mass="3960">MDGPSANAPSWVLYVGSAQAHTVRKKSSKKSKVVESK</sequence>
<keyword evidence="2" id="KW-1185">Reference proteome</keyword>
<comment type="caution">
    <text evidence="1">The sequence shown here is derived from an EMBL/GenBank/DDBJ whole genome shotgun (WGS) entry which is preliminary data.</text>
</comment>
<organism evidence="1 2">
    <name type="scientific">Senna tora</name>
    <dbReference type="NCBI Taxonomy" id="362788"/>
    <lineage>
        <taxon>Eukaryota</taxon>
        <taxon>Viridiplantae</taxon>
        <taxon>Streptophyta</taxon>
        <taxon>Embryophyta</taxon>
        <taxon>Tracheophyta</taxon>
        <taxon>Spermatophyta</taxon>
        <taxon>Magnoliopsida</taxon>
        <taxon>eudicotyledons</taxon>
        <taxon>Gunneridae</taxon>
        <taxon>Pentapetalae</taxon>
        <taxon>rosids</taxon>
        <taxon>fabids</taxon>
        <taxon>Fabales</taxon>
        <taxon>Fabaceae</taxon>
        <taxon>Caesalpinioideae</taxon>
        <taxon>Cassia clade</taxon>
        <taxon>Senna</taxon>
    </lineage>
</organism>
<reference evidence="1" key="1">
    <citation type="submission" date="2020-09" db="EMBL/GenBank/DDBJ databases">
        <title>Genome-Enabled Discovery of Anthraquinone Biosynthesis in Senna tora.</title>
        <authorList>
            <person name="Kang S.-H."/>
            <person name="Pandey R.P."/>
            <person name="Lee C.-M."/>
            <person name="Sim J.-S."/>
            <person name="Jeong J.-T."/>
            <person name="Choi B.-S."/>
            <person name="Jung M."/>
            <person name="Ginzburg D."/>
            <person name="Zhao K."/>
            <person name="Won S.Y."/>
            <person name="Oh T.-J."/>
            <person name="Yu Y."/>
            <person name="Kim N.-H."/>
            <person name="Lee O.R."/>
            <person name="Lee T.-H."/>
            <person name="Bashyal P."/>
            <person name="Kim T.-S."/>
            <person name="Lee W.-H."/>
            <person name="Kawkins C."/>
            <person name="Kim C.-K."/>
            <person name="Kim J.S."/>
            <person name="Ahn B.O."/>
            <person name="Rhee S.Y."/>
            <person name="Sohng J.K."/>
        </authorList>
    </citation>
    <scope>NUCLEOTIDE SEQUENCE</scope>
    <source>
        <tissue evidence="1">Leaf</tissue>
    </source>
</reference>
<evidence type="ECO:0000313" key="1">
    <source>
        <dbReference type="EMBL" id="KAF7839470.1"/>
    </source>
</evidence>
<gene>
    <name evidence="1" type="ORF">G2W53_007952</name>
</gene>
<dbReference type="AlphaFoldDB" id="A0A834X7L3"/>
<protein>
    <submittedName>
        <fullName evidence="1">Uncharacterized protein</fullName>
    </submittedName>
</protein>
<name>A0A834X7L3_9FABA</name>
<accession>A0A834X7L3</accession>
<dbReference type="EMBL" id="JAAIUW010000003">
    <property type="protein sequence ID" value="KAF7839470.1"/>
    <property type="molecule type" value="Genomic_DNA"/>
</dbReference>